<dbReference type="PANTHER" id="PTHR43441:SF10">
    <property type="entry name" value="ACETYLTRANSFERASE"/>
    <property type="match status" value="1"/>
</dbReference>
<dbReference type="KEGG" id="nav:JQS30_04190"/>
<dbReference type="InterPro" id="IPR051908">
    <property type="entry name" value="Ribosomal_N-acetyltransferase"/>
</dbReference>
<dbReference type="GO" id="GO:0008999">
    <property type="term" value="F:protein-N-terminal-alanine acetyltransferase activity"/>
    <property type="evidence" value="ECO:0007669"/>
    <property type="project" value="TreeGrafter"/>
</dbReference>
<dbReference type="SUPFAM" id="SSF55729">
    <property type="entry name" value="Acyl-CoA N-acyltransferases (Nat)"/>
    <property type="match status" value="1"/>
</dbReference>
<dbReference type="AlphaFoldDB" id="A0A895XSC4"/>
<protein>
    <submittedName>
        <fullName evidence="2">GNAT family N-acetyltransferase</fullName>
    </submittedName>
</protein>
<dbReference type="PANTHER" id="PTHR43441">
    <property type="entry name" value="RIBOSOMAL-PROTEIN-SERINE ACETYLTRANSFERASE"/>
    <property type="match status" value="1"/>
</dbReference>
<dbReference type="Pfam" id="PF13302">
    <property type="entry name" value="Acetyltransf_3"/>
    <property type="match status" value="1"/>
</dbReference>
<keyword evidence="3" id="KW-1185">Reference proteome</keyword>
<evidence type="ECO:0000259" key="1">
    <source>
        <dbReference type="PROSITE" id="PS51186"/>
    </source>
</evidence>
<reference evidence="2" key="1">
    <citation type="submission" date="2021-02" db="EMBL/GenBank/DDBJ databases">
        <title>Natronoglycomyces albus gen. nov., sp. nov, a haloalkaliphilic actinobacterium from a soda solonchak soil.</title>
        <authorList>
            <person name="Sorokin D.Y."/>
            <person name="Khijniak T.V."/>
            <person name="Zakharycheva A.P."/>
            <person name="Boueva O.V."/>
            <person name="Ariskina E.V."/>
            <person name="Hahnke R.L."/>
            <person name="Bunk B."/>
            <person name="Sproer C."/>
            <person name="Schumann P."/>
            <person name="Evtushenko L.I."/>
            <person name="Kublanov I.V."/>
        </authorList>
    </citation>
    <scope>NUCLEOTIDE SEQUENCE</scope>
    <source>
        <strain evidence="2">DSM 106290</strain>
    </source>
</reference>
<dbReference type="InterPro" id="IPR016181">
    <property type="entry name" value="Acyl_CoA_acyltransferase"/>
</dbReference>
<evidence type="ECO:0000313" key="3">
    <source>
        <dbReference type="Proteomes" id="UP000662939"/>
    </source>
</evidence>
<feature type="domain" description="N-acetyltransferase" evidence="1">
    <location>
        <begin position="9"/>
        <end position="171"/>
    </location>
</feature>
<organism evidence="2 3">
    <name type="scientific">Natronoglycomyces albus</name>
    <dbReference type="NCBI Taxonomy" id="2811108"/>
    <lineage>
        <taxon>Bacteria</taxon>
        <taxon>Bacillati</taxon>
        <taxon>Actinomycetota</taxon>
        <taxon>Actinomycetes</taxon>
        <taxon>Glycomycetales</taxon>
        <taxon>Glycomycetaceae</taxon>
        <taxon>Natronoglycomyces</taxon>
    </lineage>
</organism>
<evidence type="ECO:0000313" key="2">
    <source>
        <dbReference type="EMBL" id="QSB06125.1"/>
    </source>
</evidence>
<dbReference type="InterPro" id="IPR000182">
    <property type="entry name" value="GNAT_dom"/>
</dbReference>
<dbReference type="GO" id="GO:1990189">
    <property type="term" value="F:protein N-terminal-serine acetyltransferase activity"/>
    <property type="evidence" value="ECO:0007669"/>
    <property type="project" value="TreeGrafter"/>
</dbReference>
<dbReference type="Gene3D" id="3.40.630.30">
    <property type="match status" value="1"/>
</dbReference>
<dbReference type="Proteomes" id="UP000662939">
    <property type="component" value="Chromosome"/>
</dbReference>
<dbReference type="PROSITE" id="PS51186">
    <property type="entry name" value="GNAT"/>
    <property type="match status" value="1"/>
</dbReference>
<name>A0A895XSC4_9ACTN</name>
<dbReference type="EMBL" id="CP070496">
    <property type="protein sequence ID" value="QSB06125.1"/>
    <property type="molecule type" value="Genomic_DNA"/>
</dbReference>
<dbReference type="GO" id="GO:0005737">
    <property type="term" value="C:cytoplasm"/>
    <property type="evidence" value="ECO:0007669"/>
    <property type="project" value="TreeGrafter"/>
</dbReference>
<gene>
    <name evidence="2" type="ORF">JQS30_04190</name>
</gene>
<accession>A0A895XSC4</accession>
<dbReference type="RefSeq" id="WP_213172136.1">
    <property type="nucleotide sequence ID" value="NZ_CP070496.1"/>
</dbReference>
<proteinExistence type="predicted"/>
<sequence>MSIDTNTPLTLRPWEARDMDAVIAAFATADMDNQAGQPIRDRDTGHEWLSWASNLVGRPRGFGFAVCAHDWPIGNVAVTGIDSHEVGWVSYWTAAPARGRRVATDALTALVEFVHDKHGVQRLELGHRLNNPASGAVAQSAGFLREGIERAKLSYDGERYDVARWARLTEDPRPTLRREVSIQL</sequence>